<reference evidence="6 7" key="1">
    <citation type="submission" date="2018-12" db="EMBL/GenBank/DDBJ databases">
        <title>Sequencing of bacterial isolates from soil warming experiment in Harvard Forest, Massachusetts, USA.</title>
        <authorList>
            <person name="Deangelis K."/>
        </authorList>
    </citation>
    <scope>NUCLEOTIDE SEQUENCE [LARGE SCALE GENOMIC DNA]</scope>
    <source>
        <strain evidence="6 7">EB153</strain>
    </source>
</reference>
<dbReference type="SUPFAM" id="SSF50685">
    <property type="entry name" value="Barwin-like endoglucanases"/>
    <property type="match status" value="1"/>
</dbReference>
<keyword evidence="3" id="KW-0732">Signal</keyword>
<evidence type="ECO:0000313" key="6">
    <source>
        <dbReference type="EMBL" id="RSL14600.1"/>
    </source>
</evidence>
<keyword evidence="1 3" id="KW-0456">Lyase</keyword>
<comment type="similarity">
    <text evidence="3 4">Belongs to the RlpA family.</text>
</comment>
<dbReference type="InterPro" id="IPR009009">
    <property type="entry name" value="RlpA-like_DPBB"/>
</dbReference>
<feature type="signal peptide" evidence="3">
    <location>
        <begin position="1"/>
        <end position="35"/>
    </location>
</feature>
<dbReference type="EMBL" id="RSDW01000001">
    <property type="protein sequence ID" value="RSL14600.1"/>
    <property type="molecule type" value="Genomic_DNA"/>
</dbReference>
<name>A0A428MCH4_9BACT</name>
<evidence type="ECO:0000256" key="2">
    <source>
        <dbReference type="ARBA" id="ARBA00023316"/>
    </source>
</evidence>
<dbReference type="GO" id="GO:0000270">
    <property type="term" value="P:peptidoglycan metabolic process"/>
    <property type="evidence" value="ECO:0007669"/>
    <property type="project" value="UniProtKB-UniRule"/>
</dbReference>
<dbReference type="InterPro" id="IPR036908">
    <property type="entry name" value="RlpA-like_sf"/>
</dbReference>
<accession>A0A428MCH4</accession>
<organism evidence="6 7">
    <name type="scientific">Edaphobacter aggregans</name>
    <dbReference type="NCBI Taxonomy" id="570835"/>
    <lineage>
        <taxon>Bacteria</taxon>
        <taxon>Pseudomonadati</taxon>
        <taxon>Acidobacteriota</taxon>
        <taxon>Terriglobia</taxon>
        <taxon>Terriglobales</taxon>
        <taxon>Acidobacteriaceae</taxon>
        <taxon>Edaphobacter</taxon>
    </lineage>
</organism>
<feature type="domain" description="RlpA-like protein double-psi beta-barrel" evidence="5">
    <location>
        <begin position="58"/>
        <end position="142"/>
    </location>
</feature>
<sequence length="171" mass="18790" precursor="true">MKMIPADMREKSISMVKAGVAAVTLIFTLGSAASATDTTPDAKVKPETTKPRRWFQIGQASWYGRHFQGHTTANGEQFDMNGLTCAHRSLPLNSWIRVTNLKNRKSIFVRVNDRGPVPQNRIVDLSYAAAKAVGLAGIGKVKLETMRSGDMEMTEALLAQLKMPLIPVYGE</sequence>
<dbReference type="PANTHER" id="PTHR34183:SF1">
    <property type="entry name" value="ENDOLYTIC PEPTIDOGLYCAN TRANSGLYCOSYLASE RLPA"/>
    <property type="match status" value="1"/>
</dbReference>
<dbReference type="Gene3D" id="2.40.40.10">
    <property type="entry name" value="RlpA-like domain"/>
    <property type="match status" value="1"/>
</dbReference>
<dbReference type="CDD" id="cd22268">
    <property type="entry name" value="DPBB_RlpA-like"/>
    <property type="match status" value="1"/>
</dbReference>
<gene>
    <name evidence="3" type="primary">rlpA</name>
    <name evidence="6" type="ORF">EDE15_0052</name>
</gene>
<comment type="caution">
    <text evidence="6">The sequence shown here is derived from an EMBL/GenBank/DDBJ whole genome shotgun (WGS) entry which is preliminary data.</text>
</comment>
<keyword evidence="6" id="KW-0449">Lipoprotein</keyword>
<dbReference type="GO" id="GO:0071555">
    <property type="term" value="P:cell wall organization"/>
    <property type="evidence" value="ECO:0007669"/>
    <property type="project" value="UniProtKB-KW"/>
</dbReference>
<proteinExistence type="inferred from homology"/>
<dbReference type="Pfam" id="PF03330">
    <property type="entry name" value="DPBB_1"/>
    <property type="match status" value="1"/>
</dbReference>
<evidence type="ECO:0000256" key="1">
    <source>
        <dbReference type="ARBA" id="ARBA00023239"/>
    </source>
</evidence>
<evidence type="ECO:0000256" key="4">
    <source>
        <dbReference type="RuleBase" id="RU003495"/>
    </source>
</evidence>
<dbReference type="NCBIfam" id="TIGR00413">
    <property type="entry name" value="rlpA"/>
    <property type="match status" value="1"/>
</dbReference>
<dbReference type="EC" id="4.2.2.-" evidence="3"/>
<evidence type="ECO:0000256" key="3">
    <source>
        <dbReference type="HAMAP-Rule" id="MF_02071"/>
    </source>
</evidence>
<comment type="function">
    <text evidence="3">Lytic transglycosylase with a strong preference for naked glycan strands that lack stem peptides.</text>
</comment>
<evidence type="ECO:0000313" key="7">
    <source>
        <dbReference type="Proteomes" id="UP000269669"/>
    </source>
</evidence>
<feature type="chain" id="PRO_5019599176" description="Probable endolytic peptidoglycan transglycosylase RlpA" evidence="3">
    <location>
        <begin position="36"/>
        <end position="171"/>
    </location>
</feature>
<dbReference type="InterPro" id="IPR034718">
    <property type="entry name" value="RlpA"/>
</dbReference>
<protein>
    <recommendedName>
        <fullName evidence="3">Probable endolytic peptidoglycan transglycosylase RlpA</fullName>
        <ecNumber evidence="3">4.2.2.-</ecNumber>
    </recommendedName>
</protein>
<dbReference type="HAMAP" id="MF_02071">
    <property type="entry name" value="RlpA"/>
    <property type="match status" value="1"/>
</dbReference>
<evidence type="ECO:0000259" key="5">
    <source>
        <dbReference type="Pfam" id="PF03330"/>
    </source>
</evidence>
<dbReference type="Proteomes" id="UP000269669">
    <property type="component" value="Unassembled WGS sequence"/>
</dbReference>
<keyword evidence="2 3" id="KW-0961">Cell wall biogenesis/degradation</keyword>
<dbReference type="RefSeq" id="WP_221761568.1">
    <property type="nucleotide sequence ID" value="NZ_RSDW01000001.1"/>
</dbReference>
<dbReference type="GO" id="GO:0008932">
    <property type="term" value="F:lytic endotransglycosylase activity"/>
    <property type="evidence" value="ECO:0007669"/>
    <property type="project" value="UniProtKB-UniRule"/>
</dbReference>
<dbReference type="AlphaFoldDB" id="A0A428MCH4"/>
<dbReference type="PANTHER" id="PTHR34183">
    <property type="entry name" value="ENDOLYTIC PEPTIDOGLYCAN TRANSGLYCOSYLASE RLPA"/>
    <property type="match status" value="1"/>
</dbReference>
<keyword evidence="7" id="KW-1185">Reference proteome</keyword>
<dbReference type="InterPro" id="IPR012997">
    <property type="entry name" value="RplA"/>
</dbReference>